<keyword evidence="3 4" id="KW-0804">Transcription</keyword>
<gene>
    <name evidence="4" type="primary">gfcR</name>
    <name evidence="7" type="ORF">DV706_12125</name>
</gene>
<dbReference type="InterPro" id="IPR053401">
    <property type="entry name" value="GcfR_halob"/>
</dbReference>
<evidence type="ECO:0000256" key="3">
    <source>
        <dbReference type="ARBA" id="ARBA00023163"/>
    </source>
</evidence>
<sequence length="219" mass="23242">MKNVDDLIESAAELAARGLSKGEIADELNVSRETASWLVERSGATAEPTDMPAREGAASPGSSPQDIHVDWSAIGRDSKRMGAIAEAMADMLAKHGEGVDLTIGIEKAGGPIATLVARALETDLGTYTPAKHQWEEGDIEELGGTFSRNFAGIRDRECYIVDDTITSGTTMRETIEAIRAEGGEPLACVVLADKQGLEELDGVPVYSLLQVISVGKEDN</sequence>
<dbReference type="PANTHER" id="PTHR19278:SF41">
    <property type="entry name" value="PYRE-LIKE PROTEIN"/>
    <property type="match status" value="1"/>
</dbReference>
<organism evidence="7 8">
    <name type="scientific">Natronorubrum bangense</name>
    <dbReference type="NCBI Taxonomy" id="61858"/>
    <lineage>
        <taxon>Archaea</taxon>
        <taxon>Methanobacteriati</taxon>
        <taxon>Methanobacteriota</taxon>
        <taxon>Stenosarchaea group</taxon>
        <taxon>Halobacteria</taxon>
        <taxon>Halobacteriales</taxon>
        <taxon>Natrialbaceae</taxon>
        <taxon>Natronorubrum</taxon>
    </lineage>
</organism>
<feature type="domain" description="Phosphoribosyltransferase" evidence="6">
    <location>
        <begin position="71"/>
        <end position="209"/>
    </location>
</feature>
<keyword evidence="2 4" id="KW-0238">DNA-binding</keyword>
<keyword evidence="1 4" id="KW-0805">Transcription regulation</keyword>
<dbReference type="Pfam" id="PF00156">
    <property type="entry name" value="Pribosyltran"/>
    <property type="match status" value="1"/>
</dbReference>
<dbReference type="HAMAP" id="MF_01214">
    <property type="entry name" value="GfcR"/>
    <property type="match status" value="1"/>
</dbReference>
<comment type="domain">
    <text evidence="4">Contains an N-terminal DNA-binding winged helix-turn-helix domain and a C-terminal regulatory domain (or effector binding domain) resembling phosphoribosyltransferase (PRT) domain.</text>
</comment>
<dbReference type="RefSeq" id="WP_006064349.1">
    <property type="nucleotide sequence ID" value="NZ_CP031305.1"/>
</dbReference>
<evidence type="ECO:0000313" key="7">
    <source>
        <dbReference type="EMBL" id="QCC55932.1"/>
    </source>
</evidence>
<dbReference type="Gene3D" id="3.40.50.2020">
    <property type="match status" value="1"/>
</dbReference>
<name>A0A4D6HRW8_9EURY</name>
<dbReference type="SUPFAM" id="SSF53271">
    <property type="entry name" value="PRTase-like"/>
    <property type="match status" value="1"/>
</dbReference>
<dbReference type="KEGG" id="nbg:DV706_12125"/>
<comment type="function">
    <text evidence="4">DNA-binding transcriptional regulator that functions as a regulator of central sugar catabolic pathways.</text>
</comment>
<dbReference type="GO" id="GO:0003677">
    <property type="term" value="F:DNA binding"/>
    <property type="evidence" value="ECO:0007669"/>
    <property type="project" value="UniProtKB-UniRule"/>
</dbReference>
<dbReference type="CDD" id="cd06223">
    <property type="entry name" value="PRTases_typeI"/>
    <property type="match status" value="1"/>
</dbReference>
<feature type="region of interest" description="Disordered" evidence="5">
    <location>
        <begin position="41"/>
        <end position="67"/>
    </location>
</feature>
<dbReference type="GO" id="GO:0006222">
    <property type="term" value="P:UMP biosynthetic process"/>
    <property type="evidence" value="ECO:0007669"/>
    <property type="project" value="TreeGrafter"/>
</dbReference>
<dbReference type="EMBL" id="CP031305">
    <property type="protein sequence ID" value="QCC55932.1"/>
    <property type="molecule type" value="Genomic_DNA"/>
</dbReference>
<dbReference type="InterPro" id="IPR029057">
    <property type="entry name" value="PRTase-like"/>
</dbReference>
<dbReference type="PANTHER" id="PTHR19278">
    <property type="entry name" value="OROTATE PHOSPHORIBOSYLTRANSFERASE"/>
    <property type="match status" value="1"/>
</dbReference>
<reference evidence="7 8" key="1">
    <citation type="journal article" date="2019" name="Nat. Commun.">
        <title>A new type of DNA phosphorothioation-based antiviral system in archaea.</title>
        <authorList>
            <person name="Xiong L."/>
            <person name="Liu S."/>
            <person name="Chen S."/>
            <person name="Xiao Y."/>
            <person name="Zhu B."/>
            <person name="Gao Y."/>
            <person name="Zhang Y."/>
            <person name="Chen B."/>
            <person name="Luo J."/>
            <person name="Deng Z."/>
            <person name="Chen X."/>
            <person name="Wang L."/>
            <person name="Chen S."/>
        </authorList>
    </citation>
    <scope>NUCLEOTIDE SEQUENCE [LARGE SCALE GENOMIC DNA]</scope>
    <source>
        <strain evidence="7 8">JCM 10635</strain>
    </source>
</reference>
<evidence type="ECO:0000259" key="6">
    <source>
        <dbReference type="Pfam" id="PF00156"/>
    </source>
</evidence>
<evidence type="ECO:0000256" key="4">
    <source>
        <dbReference type="HAMAP-Rule" id="MF_01214"/>
    </source>
</evidence>
<dbReference type="GO" id="GO:0019856">
    <property type="term" value="P:pyrimidine nucleobase biosynthetic process"/>
    <property type="evidence" value="ECO:0007669"/>
    <property type="project" value="TreeGrafter"/>
</dbReference>
<evidence type="ECO:0000256" key="5">
    <source>
        <dbReference type="SAM" id="MobiDB-lite"/>
    </source>
</evidence>
<dbReference type="InterPro" id="IPR000836">
    <property type="entry name" value="PRTase_dom"/>
</dbReference>
<evidence type="ECO:0000256" key="1">
    <source>
        <dbReference type="ARBA" id="ARBA00023015"/>
    </source>
</evidence>
<dbReference type="NCBIfam" id="NF045507">
    <property type="entry name" value="transregGfcR_Halo"/>
    <property type="match status" value="1"/>
</dbReference>
<proteinExistence type="inferred from homology"/>
<accession>A0A4D6HRW8</accession>
<dbReference type="GO" id="GO:0004588">
    <property type="term" value="F:orotate phosphoribosyltransferase activity"/>
    <property type="evidence" value="ECO:0007669"/>
    <property type="project" value="TreeGrafter"/>
</dbReference>
<protein>
    <recommendedName>
        <fullName evidence="4">Transcriptional regulator GfcR</fullName>
    </recommendedName>
</protein>
<dbReference type="NCBIfam" id="NF002620">
    <property type="entry name" value="PRK02277.1"/>
    <property type="match status" value="1"/>
</dbReference>
<dbReference type="GeneID" id="39852008"/>
<comment type="similarity">
    <text evidence="4">Belongs to the purine/pyrimidine phosphoribosyltransferase family. GfcR subfamily.</text>
</comment>
<evidence type="ECO:0000313" key="8">
    <source>
        <dbReference type="Proteomes" id="UP000296822"/>
    </source>
</evidence>
<dbReference type="AlphaFoldDB" id="A0A4D6HRW8"/>
<dbReference type="Proteomes" id="UP000296822">
    <property type="component" value="Chromosome"/>
</dbReference>
<dbReference type="Gene3D" id="1.10.10.60">
    <property type="entry name" value="Homeodomain-like"/>
    <property type="match status" value="1"/>
</dbReference>
<dbReference type="InterPro" id="IPR022854">
    <property type="entry name" value="GfcR-like"/>
</dbReference>
<evidence type="ECO:0000256" key="2">
    <source>
        <dbReference type="ARBA" id="ARBA00023125"/>
    </source>
</evidence>
<dbReference type="GO" id="GO:0010468">
    <property type="term" value="P:regulation of gene expression"/>
    <property type="evidence" value="ECO:0007669"/>
    <property type="project" value="UniProtKB-UniRule"/>
</dbReference>